<dbReference type="EMBL" id="LZSY01000192">
    <property type="protein sequence ID" value="OBB80788.1"/>
    <property type="molecule type" value="Genomic_DNA"/>
</dbReference>
<feature type="transmembrane region" description="Helical" evidence="6">
    <location>
        <begin position="90"/>
        <end position="115"/>
    </location>
</feature>
<reference evidence="8" key="1">
    <citation type="submission" date="2016-06" db="EMBL/GenBank/DDBJ databases">
        <authorList>
            <person name="Sutton G."/>
            <person name="Brinkac L."/>
            <person name="Sanka R."/>
            <person name="Adams M."/>
            <person name="Lau E."/>
            <person name="Mehaffy C."/>
            <person name="Tameris M."/>
            <person name="Hatherill M."/>
            <person name="Hanekom W."/>
            <person name="Mahomed H."/>
            <person name="Mcshane H."/>
        </authorList>
    </citation>
    <scope>NUCLEOTIDE SEQUENCE [LARGE SCALE GENOMIC DNA]</scope>
    <source>
        <strain evidence="8">852002-10433_SCH5171157</strain>
    </source>
</reference>
<evidence type="ECO:0000313" key="7">
    <source>
        <dbReference type="EMBL" id="OBB80788.1"/>
    </source>
</evidence>
<evidence type="ECO:0000256" key="6">
    <source>
        <dbReference type="SAM" id="Phobius"/>
    </source>
</evidence>
<dbReference type="AlphaFoldDB" id="A0A1A0VC22"/>
<organism evidence="7 8">
    <name type="scientific">Mycolicibacterium peregrinum</name>
    <name type="common">Mycobacterium peregrinum</name>
    <dbReference type="NCBI Taxonomy" id="43304"/>
    <lineage>
        <taxon>Bacteria</taxon>
        <taxon>Bacillati</taxon>
        <taxon>Actinomycetota</taxon>
        <taxon>Actinomycetes</taxon>
        <taxon>Mycobacteriales</taxon>
        <taxon>Mycobacteriaceae</taxon>
        <taxon>Mycolicibacterium</taxon>
    </lineage>
</organism>
<dbReference type="InterPro" id="IPR007593">
    <property type="entry name" value="CD225/Dispanin_fam"/>
</dbReference>
<comment type="caution">
    <text evidence="7">The sequence shown here is derived from an EMBL/GenBank/DDBJ whole genome shotgun (WGS) entry which is preliminary data.</text>
</comment>
<keyword evidence="4 6" id="KW-0472">Membrane</keyword>
<dbReference type="InterPro" id="IPR051423">
    <property type="entry name" value="CD225/Dispanin"/>
</dbReference>
<sequence length="122" mass="12494">MTEYPPPPPGGYPPPPPGGYPPPPQGGFPPPGGPQGVPPDNNLVWAILATVFCCLPLGIVAIVKSVSVSGLWAQGQYQAAQQAADDAKKFAMWGAIAGVAFSVVWILFLVATGAFSASVSSY</sequence>
<evidence type="ECO:0000313" key="8">
    <source>
        <dbReference type="Proteomes" id="UP000094008"/>
    </source>
</evidence>
<feature type="region of interest" description="Disordered" evidence="5">
    <location>
        <begin position="1"/>
        <end position="36"/>
    </location>
</feature>
<gene>
    <name evidence="7" type="ORF">A5779_11270</name>
</gene>
<feature type="transmembrane region" description="Helical" evidence="6">
    <location>
        <begin position="43"/>
        <end position="63"/>
    </location>
</feature>
<protein>
    <recommendedName>
        <fullName evidence="9">CD225/dispanin family protein</fullName>
    </recommendedName>
</protein>
<accession>A0A1A0VC22</accession>
<dbReference type="Pfam" id="PF04505">
    <property type="entry name" value="CD225"/>
    <property type="match status" value="1"/>
</dbReference>
<proteinExistence type="predicted"/>
<dbReference type="OrthoDB" id="9815705at2"/>
<evidence type="ECO:0000256" key="3">
    <source>
        <dbReference type="ARBA" id="ARBA00022989"/>
    </source>
</evidence>
<name>A0A1A0VC22_MYCPR</name>
<evidence type="ECO:0000256" key="4">
    <source>
        <dbReference type="ARBA" id="ARBA00023136"/>
    </source>
</evidence>
<dbReference type="Proteomes" id="UP000094008">
    <property type="component" value="Unassembled WGS sequence"/>
</dbReference>
<dbReference type="PANTHER" id="PTHR14948:SF25">
    <property type="entry name" value="DUF4190 DOMAIN-CONTAINING PROTEIN"/>
    <property type="match status" value="1"/>
</dbReference>
<keyword evidence="3 6" id="KW-1133">Transmembrane helix</keyword>
<dbReference type="PANTHER" id="PTHR14948">
    <property type="entry name" value="NG5"/>
    <property type="match status" value="1"/>
</dbReference>
<evidence type="ECO:0000256" key="1">
    <source>
        <dbReference type="ARBA" id="ARBA00004370"/>
    </source>
</evidence>
<comment type="subcellular location">
    <subcellularLocation>
        <location evidence="1">Membrane</location>
    </subcellularLocation>
</comment>
<keyword evidence="2 6" id="KW-0812">Transmembrane</keyword>
<evidence type="ECO:0000256" key="2">
    <source>
        <dbReference type="ARBA" id="ARBA00022692"/>
    </source>
</evidence>
<evidence type="ECO:0008006" key="9">
    <source>
        <dbReference type="Google" id="ProtNLM"/>
    </source>
</evidence>
<dbReference type="RefSeq" id="WP_064887575.1">
    <property type="nucleotide sequence ID" value="NZ_LZSY01000192.1"/>
</dbReference>
<evidence type="ECO:0000256" key="5">
    <source>
        <dbReference type="SAM" id="MobiDB-lite"/>
    </source>
</evidence>
<dbReference type="GO" id="GO:0016020">
    <property type="term" value="C:membrane"/>
    <property type="evidence" value="ECO:0007669"/>
    <property type="project" value="UniProtKB-SubCell"/>
</dbReference>